<keyword evidence="1" id="KW-1133">Transmembrane helix</keyword>
<organism evidence="2">
    <name type="scientific">Podoviridae sp. ctXdu7</name>
    <dbReference type="NCBI Taxonomy" id="2827618"/>
    <lineage>
        <taxon>Viruses</taxon>
        <taxon>Duplodnaviria</taxon>
        <taxon>Heunggongvirae</taxon>
        <taxon>Uroviricota</taxon>
        <taxon>Caudoviricetes</taxon>
    </lineage>
</organism>
<accession>A0A8S5RRM4</accession>
<feature type="transmembrane region" description="Helical" evidence="1">
    <location>
        <begin position="12"/>
        <end position="33"/>
    </location>
</feature>
<sequence>MIWRDPEFWNDLSQIAPILLILISALDGGASLFFKENKPFNFFEYLYEIFSGIVAGYITYLILHSFKLEYGICVAGSAIAAYFGTKILIIFYQIFIARLNKLVKFNKEDRKGN</sequence>
<protein>
    <submittedName>
        <fullName evidence="2">Holin</fullName>
    </submittedName>
</protein>
<keyword evidence="1" id="KW-0812">Transmembrane</keyword>
<dbReference type="InterPro" id="IPR032126">
    <property type="entry name" value="LydA_holin"/>
</dbReference>
<keyword evidence="1" id="KW-0472">Membrane</keyword>
<evidence type="ECO:0000313" key="2">
    <source>
        <dbReference type="EMBL" id="DAE92011.1"/>
    </source>
</evidence>
<proteinExistence type="predicted"/>
<evidence type="ECO:0000256" key="1">
    <source>
        <dbReference type="SAM" id="Phobius"/>
    </source>
</evidence>
<dbReference type="Pfam" id="PF16083">
    <property type="entry name" value="Phage_holin_3_3"/>
    <property type="match status" value="1"/>
</dbReference>
<reference evidence="2" key="1">
    <citation type="journal article" date="2021" name="Proc. Natl. Acad. Sci. U.S.A.">
        <title>A Catalog of Tens of Thousands of Viruses from Human Metagenomes Reveals Hidden Associations with Chronic Diseases.</title>
        <authorList>
            <person name="Tisza M.J."/>
            <person name="Buck C.B."/>
        </authorList>
    </citation>
    <scope>NUCLEOTIDE SEQUENCE</scope>
    <source>
        <strain evidence="2">CtXdu7</strain>
    </source>
</reference>
<name>A0A8S5RRM4_9CAUD</name>
<feature type="transmembrane region" description="Helical" evidence="1">
    <location>
        <begin position="69"/>
        <end position="95"/>
    </location>
</feature>
<dbReference type="EMBL" id="BK057792">
    <property type="protein sequence ID" value="DAE92011.1"/>
    <property type="molecule type" value="Genomic_DNA"/>
</dbReference>
<feature type="transmembrane region" description="Helical" evidence="1">
    <location>
        <begin position="45"/>
        <end position="63"/>
    </location>
</feature>